<protein>
    <submittedName>
        <fullName evidence="1">Uncharacterized protein</fullName>
    </submittedName>
</protein>
<sequence>MLQCIGSAPRFGADPFFGFTRRGKWGLSASGGPLPESVTLARSLGDDSNGDSGANHIHATGKGGLADVQTTWLRDDGASRRHGFAALAIDVRPVAREGGSTFSLKECCGGAHAPLRRSWGCCIVVLQEEACGLTWSRPSVVGSRCFDDQASWFYLF</sequence>
<name>A0A5C6CU85_9BACT</name>
<dbReference type="Proteomes" id="UP000316304">
    <property type="component" value="Unassembled WGS sequence"/>
</dbReference>
<organism evidence="1 2">
    <name type="scientific">Novipirellula galeiformis</name>
    <dbReference type="NCBI Taxonomy" id="2528004"/>
    <lineage>
        <taxon>Bacteria</taxon>
        <taxon>Pseudomonadati</taxon>
        <taxon>Planctomycetota</taxon>
        <taxon>Planctomycetia</taxon>
        <taxon>Pirellulales</taxon>
        <taxon>Pirellulaceae</taxon>
        <taxon>Novipirellula</taxon>
    </lineage>
</organism>
<evidence type="ECO:0000313" key="1">
    <source>
        <dbReference type="EMBL" id="TWU26596.1"/>
    </source>
</evidence>
<comment type="caution">
    <text evidence="1">The sequence shown here is derived from an EMBL/GenBank/DDBJ whole genome shotgun (WGS) entry which is preliminary data.</text>
</comment>
<reference evidence="1 2" key="1">
    <citation type="submission" date="2019-02" db="EMBL/GenBank/DDBJ databases">
        <title>Deep-cultivation of Planctomycetes and their phenomic and genomic characterization uncovers novel biology.</title>
        <authorList>
            <person name="Wiegand S."/>
            <person name="Jogler M."/>
            <person name="Boedeker C."/>
            <person name="Pinto D."/>
            <person name="Vollmers J."/>
            <person name="Rivas-Marin E."/>
            <person name="Kohn T."/>
            <person name="Peeters S.H."/>
            <person name="Heuer A."/>
            <person name="Rast P."/>
            <person name="Oberbeckmann S."/>
            <person name="Bunk B."/>
            <person name="Jeske O."/>
            <person name="Meyerdierks A."/>
            <person name="Storesund J.E."/>
            <person name="Kallscheuer N."/>
            <person name="Luecker S."/>
            <person name="Lage O.M."/>
            <person name="Pohl T."/>
            <person name="Merkel B.J."/>
            <person name="Hornburger P."/>
            <person name="Mueller R.-W."/>
            <person name="Bruemmer F."/>
            <person name="Labrenz M."/>
            <person name="Spormann A.M."/>
            <person name="Op Den Camp H."/>
            <person name="Overmann J."/>
            <person name="Amann R."/>
            <person name="Jetten M.S.M."/>
            <person name="Mascher T."/>
            <person name="Medema M.H."/>
            <person name="Devos D.P."/>
            <person name="Kaster A.-K."/>
            <person name="Ovreas L."/>
            <person name="Rohde M."/>
            <person name="Galperin M.Y."/>
            <person name="Jogler C."/>
        </authorList>
    </citation>
    <scope>NUCLEOTIDE SEQUENCE [LARGE SCALE GENOMIC DNA]</scope>
    <source>
        <strain evidence="1 2">Pla52o</strain>
    </source>
</reference>
<gene>
    <name evidence="1" type="ORF">Pla52o_04490</name>
</gene>
<keyword evidence="2" id="KW-1185">Reference proteome</keyword>
<proteinExistence type="predicted"/>
<dbReference type="AlphaFoldDB" id="A0A5C6CU85"/>
<evidence type="ECO:0000313" key="2">
    <source>
        <dbReference type="Proteomes" id="UP000316304"/>
    </source>
</evidence>
<dbReference type="EMBL" id="SJPT01000001">
    <property type="protein sequence ID" value="TWU26596.1"/>
    <property type="molecule type" value="Genomic_DNA"/>
</dbReference>
<accession>A0A5C6CU85</accession>